<reference evidence="2 3" key="1">
    <citation type="submission" date="2015-10" db="EMBL/GenBank/DDBJ databases">
        <title>Erysipelothrix larvae sp. LV19 isolated from the larval gut of the rhinoceros beetle, Trypoxylus dichotomus.</title>
        <authorList>
            <person name="Lim S."/>
            <person name="Kim B.-C."/>
        </authorList>
    </citation>
    <scope>NUCLEOTIDE SEQUENCE [LARGE SCALE GENOMIC DNA]</scope>
    <source>
        <strain evidence="2 3">LV19</strain>
    </source>
</reference>
<sequence length="194" mass="22580">MNAIDAIKENIKHDPENLRYTQQDYNPIFMAHPDARILLVGQAPGLKTQLKNDVFRDRSGDRLRAWLGVDEDTFYNSHLFAVLPMDFYFPGSKKTGDLPPRKGFAQKWHPQLLACMPYIQLIILIGQYAQKYYLKDTIKPTLTQTVRAYQSYTPKYFPIVHPSPLNQRWLSKNPFFEHDVIPLLQEMVSKIINA</sequence>
<accession>A0A109UHQ5</accession>
<protein>
    <submittedName>
        <fullName evidence="2">Uracil-DNA glycosylase</fullName>
    </submittedName>
</protein>
<dbReference type="OrthoDB" id="9789139at2"/>
<evidence type="ECO:0000259" key="1">
    <source>
        <dbReference type="SMART" id="SM00986"/>
    </source>
</evidence>
<proteinExistence type="predicted"/>
<dbReference type="CDD" id="cd10033">
    <property type="entry name" value="UDG_like"/>
    <property type="match status" value="1"/>
</dbReference>
<dbReference type="PANTHER" id="PTHR42160:SF1">
    <property type="entry name" value="URACIL-DNA GLYCOSYLASE SUPERFAMILY PROTEIN"/>
    <property type="match status" value="1"/>
</dbReference>
<keyword evidence="3" id="KW-1185">Reference proteome</keyword>
<gene>
    <name evidence="2" type="ORF">AOC36_11420</name>
</gene>
<organism evidence="2 3">
    <name type="scientific">Erysipelothrix larvae</name>
    <dbReference type="NCBI Taxonomy" id="1514105"/>
    <lineage>
        <taxon>Bacteria</taxon>
        <taxon>Bacillati</taxon>
        <taxon>Bacillota</taxon>
        <taxon>Erysipelotrichia</taxon>
        <taxon>Erysipelotrichales</taxon>
        <taxon>Erysipelotrichaceae</taxon>
        <taxon>Erysipelothrix</taxon>
    </lineage>
</organism>
<dbReference type="SMART" id="SM00986">
    <property type="entry name" value="UDG"/>
    <property type="match status" value="1"/>
</dbReference>
<dbReference type="Proteomes" id="UP000063781">
    <property type="component" value="Chromosome"/>
</dbReference>
<feature type="domain" description="Uracil-DNA glycosylase-like" evidence="1">
    <location>
        <begin position="28"/>
        <end position="185"/>
    </location>
</feature>
<dbReference type="RefSeq" id="WP_067634430.1">
    <property type="nucleotide sequence ID" value="NZ_CP013213.1"/>
</dbReference>
<dbReference type="InterPro" id="IPR036895">
    <property type="entry name" value="Uracil-DNA_glycosylase-like_sf"/>
</dbReference>
<dbReference type="EMBL" id="CP013213">
    <property type="protein sequence ID" value="AMC94558.1"/>
    <property type="molecule type" value="Genomic_DNA"/>
</dbReference>
<dbReference type="SUPFAM" id="SSF52141">
    <property type="entry name" value="Uracil-DNA glycosylase-like"/>
    <property type="match status" value="1"/>
</dbReference>
<name>A0A109UHQ5_9FIRM</name>
<dbReference type="KEGG" id="erl:AOC36_11420"/>
<dbReference type="SMART" id="SM00987">
    <property type="entry name" value="UreE_C"/>
    <property type="match status" value="1"/>
</dbReference>
<dbReference type="Gene3D" id="3.40.470.10">
    <property type="entry name" value="Uracil-DNA glycosylase-like domain"/>
    <property type="match status" value="1"/>
</dbReference>
<dbReference type="AlphaFoldDB" id="A0A109UHQ5"/>
<dbReference type="InterPro" id="IPR005122">
    <property type="entry name" value="Uracil-DNA_glycosylase-like"/>
</dbReference>
<dbReference type="Pfam" id="PF03167">
    <property type="entry name" value="UDG"/>
    <property type="match status" value="1"/>
</dbReference>
<dbReference type="STRING" id="1514105.AOC36_11420"/>
<dbReference type="InterPro" id="IPR047124">
    <property type="entry name" value="HI_0220.2"/>
</dbReference>
<evidence type="ECO:0000313" key="3">
    <source>
        <dbReference type="Proteomes" id="UP000063781"/>
    </source>
</evidence>
<dbReference type="PANTHER" id="PTHR42160">
    <property type="entry name" value="URACIL-DNA GLYCOSYLASE SUPERFAMILY PROTEIN"/>
    <property type="match status" value="1"/>
</dbReference>
<evidence type="ECO:0000313" key="2">
    <source>
        <dbReference type="EMBL" id="AMC94558.1"/>
    </source>
</evidence>